<dbReference type="Proteomes" id="UP000326067">
    <property type="component" value="Unassembled WGS sequence"/>
</dbReference>
<proteinExistence type="predicted"/>
<reference evidence="1 2" key="1">
    <citation type="submission" date="2019-09" db="EMBL/GenBank/DDBJ databases">
        <authorList>
            <person name="Chandra G."/>
            <person name="Truman W A."/>
        </authorList>
    </citation>
    <scope>NUCLEOTIDE SEQUENCE [LARGE SCALE GENOMIC DNA]</scope>
    <source>
        <strain evidence="1">PS847</strain>
    </source>
</reference>
<evidence type="ECO:0000313" key="2">
    <source>
        <dbReference type="Proteomes" id="UP000326067"/>
    </source>
</evidence>
<evidence type="ECO:0008006" key="3">
    <source>
        <dbReference type="Google" id="ProtNLM"/>
    </source>
</evidence>
<sequence>MKGKKTDLLGRLFGRLTVTEESPSVGRKAHWVCRCECGTVKVVGADALTRGATLSCGCLKKELATTHGLFGHELYQTWANMRDRCENEKCKDFPNYGARGIRVCDEWKDFSVFVSDMGPRPKGHTIERVDGSMGYSPGNCVWATTQTQNRNKRTNLTLRLGDTEMCASRWAEQTGIPLHVICERKAIGWSDEDAVTKSVRRYTKTTA</sequence>
<dbReference type="AlphaFoldDB" id="A0A5E7HXY3"/>
<name>A0A5E7HXY3_PSEFL</name>
<evidence type="ECO:0000313" key="1">
    <source>
        <dbReference type="EMBL" id="VVO69149.1"/>
    </source>
</evidence>
<gene>
    <name evidence="1" type="ORF">PS847_01213</name>
</gene>
<dbReference type="RefSeq" id="WP_150635459.1">
    <property type="nucleotide sequence ID" value="NZ_CABVIC010000001.1"/>
</dbReference>
<dbReference type="EMBL" id="CABVIC010000001">
    <property type="protein sequence ID" value="VVO69149.1"/>
    <property type="molecule type" value="Genomic_DNA"/>
</dbReference>
<protein>
    <recommendedName>
        <fullName evidence="3">AP2 domain-containing protein</fullName>
    </recommendedName>
</protein>
<organism evidence="1 2">
    <name type="scientific">Pseudomonas fluorescens</name>
    <dbReference type="NCBI Taxonomy" id="294"/>
    <lineage>
        <taxon>Bacteria</taxon>
        <taxon>Pseudomonadati</taxon>
        <taxon>Pseudomonadota</taxon>
        <taxon>Gammaproteobacteria</taxon>
        <taxon>Pseudomonadales</taxon>
        <taxon>Pseudomonadaceae</taxon>
        <taxon>Pseudomonas</taxon>
    </lineage>
</organism>
<accession>A0A5E7HXY3</accession>